<proteinExistence type="predicted"/>
<keyword evidence="3" id="KW-1185">Reference proteome</keyword>
<reference evidence="3" key="1">
    <citation type="journal article" date="2019" name="Int. J. Syst. Evol. Microbiol.">
        <title>The Global Catalogue of Microorganisms (GCM) 10K type strain sequencing project: providing services to taxonomists for standard genome sequencing and annotation.</title>
        <authorList>
            <consortium name="The Broad Institute Genomics Platform"/>
            <consortium name="The Broad Institute Genome Sequencing Center for Infectious Disease"/>
            <person name="Wu L."/>
            <person name="Ma J."/>
        </authorList>
    </citation>
    <scope>NUCLEOTIDE SEQUENCE [LARGE SCALE GENOMIC DNA]</scope>
    <source>
        <strain evidence="3">NBRC 112502</strain>
    </source>
</reference>
<feature type="region of interest" description="Disordered" evidence="1">
    <location>
        <begin position="51"/>
        <end position="75"/>
    </location>
</feature>
<accession>A0ABQ6A433</accession>
<name>A0ABQ6A433_9PROT</name>
<evidence type="ECO:0008006" key="4">
    <source>
        <dbReference type="Google" id="ProtNLM"/>
    </source>
</evidence>
<evidence type="ECO:0000313" key="3">
    <source>
        <dbReference type="Proteomes" id="UP001156641"/>
    </source>
</evidence>
<gene>
    <name evidence="2" type="ORF">GCM10010909_10780</name>
</gene>
<sequence>MMPDSGASDMPTGIRSRRLKADEAALVEQAEPQMALRPTVGGREVMEDYVHKGKAHEPTPTGQQNLPRSQAARLL</sequence>
<organism evidence="2 3">
    <name type="scientific">Acidocella aquatica</name>
    <dbReference type="NCBI Taxonomy" id="1922313"/>
    <lineage>
        <taxon>Bacteria</taxon>
        <taxon>Pseudomonadati</taxon>
        <taxon>Pseudomonadota</taxon>
        <taxon>Alphaproteobacteria</taxon>
        <taxon>Acetobacterales</taxon>
        <taxon>Acidocellaceae</taxon>
        <taxon>Acidocella</taxon>
    </lineage>
</organism>
<protein>
    <recommendedName>
        <fullName evidence="4">Transposase</fullName>
    </recommendedName>
</protein>
<evidence type="ECO:0000256" key="1">
    <source>
        <dbReference type="SAM" id="MobiDB-lite"/>
    </source>
</evidence>
<evidence type="ECO:0000313" key="2">
    <source>
        <dbReference type="EMBL" id="GLR66398.1"/>
    </source>
</evidence>
<dbReference type="Proteomes" id="UP001156641">
    <property type="component" value="Unassembled WGS sequence"/>
</dbReference>
<dbReference type="EMBL" id="BSOS01000022">
    <property type="protein sequence ID" value="GLR66398.1"/>
    <property type="molecule type" value="Genomic_DNA"/>
</dbReference>
<comment type="caution">
    <text evidence="2">The sequence shown here is derived from an EMBL/GenBank/DDBJ whole genome shotgun (WGS) entry which is preliminary data.</text>
</comment>